<protein>
    <submittedName>
        <fullName evidence="2">Glycosyl transferase</fullName>
    </submittedName>
</protein>
<keyword evidence="3" id="KW-1185">Reference proteome</keyword>
<dbReference type="GeneID" id="37030008"/>
<feature type="transmembrane region" description="Helical" evidence="1">
    <location>
        <begin position="6"/>
        <end position="25"/>
    </location>
</feature>
<dbReference type="GO" id="GO:0016020">
    <property type="term" value="C:membrane"/>
    <property type="evidence" value="ECO:0007669"/>
    <property type="project" value="InterPro"/>
</dbReference>
<accession>A0A316UTP4</accession>
<evidence type="ECO:0000313" key="3">
    <source>
        <dbReference type="Proteomes" id="UP000245884"/>
    </source>
</evidence>
<evidence type="ECO:0000256" key="1">
    <source>
        <dbReference type="SAM" id="Phobius"/>
    </source>
</evidence>
<dbReference type="EMBL" id="KZ819665">
    <property type="protein sequence ID" value="PWN28666.1"/>
    <property type="molecule type" value="Genomic_DNA"/>
</dbReference>
<dbReference type="PANTHER" id="PTHR12224">
    <property type="entry name" value="BETA-1,4-MANNOSYL-GLYCOPROTEIN BETA-1,4-N-ACETYLGLUCOSAMINYL-TRANSFERASE"/>
    <property type="match status" value="1"/>
</dbReference>
<name>A0A316UTP4_9BASI</name>
<dbReference type="Pfam" id="PF04724">
    <property type="entry name" value="Glyco_transf_17"/>
    <property type="match status" value="1"/>
</dbReference>
<dbReference type="AlphaFoldDB" id="A0A316UTP4"/>
<proteinExistence type="predicted"/>
<keyword evidence="1" id="KW-0472">Membrane</keyword>
<evidence type="ECO:0000313" key="2">
    <source>
        <dbReference type="EMBL" id="PWN28666.1"/>
    </source>
</evidence>
<dbReference type="PANTHER" id="PTHR12224:SF0">
    <property type="entry name" value="BETA-1,4-MANNOSYL-GLYCOPROTEIN 4-BETA-N-ACETYLGLUCOSAMINYLTRANSFERASE"/>
    <property type="match status" value="1"/>
</dbReference>
<organism evidence="2 3">
    <name type="scientific">Jaminaea rosea</name>
    <dbReference type="NCBI Taxonomy" id="1569628"/>
    <lineage>
        <taxon>Eukaryota</taxon>
        <taxon>Fungi</taxon>
        <taxon>Dikarya</taxon>
        <taxon>Basidiomycota</taxon>
        <taxon>Ustilaginomycotina</taxon>
        <taxon>Exobasidiomycetes</taxon>
        <taxon>Microstromatales</taxon>
        <taxon>Microstromatales incertae sedis</taxon>
        <taxon>Jaminaea</taxon>
    </lineage>
</organism>
<sequence>MAGRHLNLRIIAPLTLFLVVLFFVYRDRHTVQDTLSYSTRPLWDKPSDPAVLLPHLHAEGLPSDDLAACQRHGWEKLREPTPGMDRRYLIDAVLFSTELDLLEIRLRELWDVVDQFVVVESTHTLMGDEKNLTFAANRLRFSPWESKIAYHKYQGRPMTQKDGAFTLANEMRVGVNHFIHNVLKPPASSLLLMADVDEIPSHASLSLLKACAAPLPMHLQMRNYVYSFEWVTDNRSWRAQLHELNDGSSYMHGKTSDNALADAGWHCSFCFRNLWEFTFKMKGASHADRLYHRLDWQSYLSPERIQRKICSGEDLFDMLPEAYTWGELIQLWRGATRSYSAVNLPKAVVQDAGRFGFLLPGGCMREA</sequence>
<dbReference type="RefSeq" id="XP_025363278.1">
    <property type="nucleotide sequence ID" value="XM_025508185.1"/>
</dbReference>
<keyword evidence="2" id="KW-0808">Transferase</keyword>
<dbReference type="STRING" id="1569628.A0A316UTP4"/>
<dbReference type="GO" id="GO:0003830">
    <property type="term" value="F:beta-1,4-mannosylglycoprotein 4-beta-N-acetylglucosaminyltransferase activity"/>
    <property type="evidence" value="ECO:0007669"/>
    <property type="project" value="InterPro"/>
</dbReference>
<gene>
    <name evidence="2" type="ORF">BDZ90DRAFT_259693</name>
</gene>
<dbReference type="InterPro" id="IPR006813">
    <property type="entry name" value="Glyco_trans_17"/>
</dbReference>
<reference evidence="2 3" key="1">
    <citation type="journal article" date="2018" name="Mol. Biol. Evol.">
        <title>Broad Genomic Sampling Reveals a Smut Pathogenic Ancestry of the Fungal Clade Ustilaginomycotina.</title>
        <authorList>
            <person name="Kijpornyongpan T."/>
            <person name="Mondo S.J."/>
            <person name="Barry K."/>
            <person name="Sandor L."/>
            <person name="Lee J."/>
            <person name="Lipzen A."/>
            <person name="Pangilinan J."/>
            <person name="LaButti K."/>
            <person name="Hainaut M."/>
            <person name="Henrissat B."/>
            <person name="Grigoriev I.V."/>
            <person name="Spatafora J.W."/>
            <person name="Aime M.C."/>
        </authorList>
    </citation>
    <scope>NUCLEOTIDE SEQUENCE [LARGE SCALE GENOMIC DNA]</scope>
    <source>
        <strain evidence="2 3">MCA 5214</strain>
    </source>
</reference>
<dbReference type="GO" id="GO:0006044">
    <property type="term" value="P:N-acetylglucosamine metabolic process"/>
    <property type="evidence" value="ECO:0007669"/>
    <property type="project" value="TreeGrafter"/>
</dbReference>
<dbReference type="OrthoDB" id="6474464at2759"/>
<keyword evidence="1" id="KW-0812">Transmembrane</keyword>
<dbReference type="Proteomes" id="UP000245884">
    <property type="component" value="Unassembled WGS sequence"/>
</dbReference>
<keyword evidence="1" id="KW-1133">Transmembrane helix</keyword>